<comment type="caution">
    <text evidence="9">The sequence shown here is derived from an EMBL/GenBank/DDBJ whole genome shotgun (WGS) entry which is preliminary data.</text>
</comment>
<proteinExistence type="predicted"/>
<feature type="transmembrane region" description="Helical" evidence="8">
    <location>
        <begin position="287"/>
        <end position="305"/>
    </location>
</feature>
<comment type="subcellular location">
    <subcellularLocation>
        <location evidence="1">Cell membrane</location>
        <topology evidence="1">Multi-pass membrane protein</topology>
    </subcellularLocation>
</comment>
<dbReference type="PANTHER" id="PTHR42643">
    <property type="entry name" value="IONOTROPIC RECEPTOR 20A-RELATED"/>
    <property type="match status" value="1"/>
</dbReference>
<evidence type="ECO:0000256" key="5">
    <source>
        <dbReference type="ARBA" id="ARBA00023136"/>
    </source>
</evidence>
<evidence type="ECO:0000256" key="1">
    <source>
        <dbReference type="ARBA" id="ARBA00004651"/>
    </source>
</evidence>
<keyword evidence="7" id="KW-0325">Glycoprotein</keyword>
<name>A0ABP1RDB4_9HEXA</name>
<evidence type="ECO:0000256" key="7">
    <source>
        <dbReference type="ARBA" id="ARBA00023180"/>
    </source>
</evidence>
<reference evidence="9 10" key="1">
    <citation type="submission" date="2024-08" db="EMBL/GenBank/DDBJ databases">
        <authorList>
            <person name="Cucini C."/>
            <person name="Frati F."/>
        </authorList>
    </citation>
    <scope>NUCLEOTIDE SEQUENCE [LARGE SCALE GENOMIC DNA]</scope>
</reference>
<protein>
    <recommendedName>
        <fullName evidence="11">Ionotropic glutamate receptor C-terminal domain-containing protein</fullName>
    </recommendedName>
</protein>
<dbReference type="InterPro" id="IPR052192">
    <property type="entry name" value="Insect_Ionotropic_Sensory_Rcpt"/>
</dbReference>
<keyword evidence="3 8" id="KW-0812">Transmembrane</keyword>
<dbReference type="Gene3D" id="1.10.287.70">
    <property type="match status" value="1"/>
</dbReference>
<feature type="transmembrane region" description="Helical" evidence="8">
    <location>
        <begin position="225"/>
        <end position="247"/>
    </location>
</feature>
<evidence type="ECO:0000256" key="6">
    <source>
        <dbReference type="ARBA" id="ARBA00023170"/>
    </source>
</evidence>
<evidence type="ECO:0000256" key="4">
    <source>
        <dbReference type="ARBA" id="ARBA00022989"/>
    </source>
</evidence>
<evidence type="ECO:0000256" key="2">
    <source>
        <dbReference type="ARBA" id="ARBA00022475"/>
    </source>
</evidence>
<keyword evidence="10" id="KW-1185">Reference proteome</keyword>
<evidence type="ECO:0000313" key="9">
    <source>
        <dbReference type="EMBL" id="CAL8125192.1"/>
    </source>
</evidence>
<keyword evidence="2" id="KW-1003">Cell membrane</keyword>
<accession>A0ABP1RDB4</accession>
<feature type="transmembrane region" description="Helical" evidence="8">
    <location>
        <begin position="558"/>
        <end position="579"/>
    </location>
</feature>
<keyword evidence="6" id="KW-0675">Receptor</keyword>
<evidence type="ECO:0000313" key="10">
    <source>
        <dbReference type="Proteomes" id="UP001642540"/>
    </source>
</evidence>
<dbReference type="EMBL" id="CAXLJM020000069">
    <property type="protein sequence ID" value="CAL8125192.1"/>
    <property type="molecule type" value="Genomic_DNA"/>
</dbReference>
<evidence type="ECO:0000256" key="3">
    <source>
        <dbReference type="ARBA" id="ARBA00022692"/>
    </source>
</evidence>
<evidence type="ECO:0000256" key="8">
    <source>
        <dbReference type="SAM" id="Phobius"/>
    </source>
</evidence>
<keyword evidence="5 8" id="KW-0472">Membrane</keyword>
<sequence length="608" mass="68444">MEKDVEKLKTKAVGLEDDPAIIVYFTPFNPGDIKMSISEITKIVQKQSRRPPYSGVPLILADNGNLHILCIINSSFCYENSLIKPAVGMTEIKKLWKYFHHNLNGAEVIRGGYILNTTCKIANITNSHGPSTACIYEILEEIFNATLTFNPSLALGLGKVDIIAGVSLSSGLASRLKHMRRQRGFQFSIPVPGITNIGYAFIIITRQNDALKSLSAVTKPFQLNTWIAIFVSLLVIPVSLMISTASLSQFRKSINIKNYWEWIFLSFASLLDQCSESMNRLFTSPQASCLWLMWNLYSLIIMNAYDGNLFSYLASHSHLETPDTLKEIAYSSYNVVSINTFIMAENGTRNDYSTLDYFLQPKNNAVVSLPKYYEKISRKLHFFSIIKHTREQQIDKILKLSILQPHGLALLDTEFNIRMFDPVLDLATKIRVIKRKSLDNFLEYKVWLLRKYYLTELFQNVLWRSVESGLYDYWETNNLFKAQLAGIRKKIQLQTEKTINATSAFPAANQSDVGATIKTSVNVIGYLLQSLKGRIGVPGDEDGGAQATPISLGLLESVLQLGIVMLCISVVVLLLENLYCRTGGISKRVSQSLVVFTINLKFKTNVQT</sequence>
<feature type="transmembrane region" description="Helical" evidence="8">
    <location>
        <begin position="185"/>
        <end position="205"/>
    </location>
</feature>
<gene>
    <name evidence="9" type="ORF">ODALV1_LOCUS20885</name>
</gene>
<evidence type="ECO:0008006" key="11">
    <source>
        <dbReference type="Google" id="ProtNLM"/>
    </source>
</evidence>
<keyword evidence="4 8" id="KW-1133">Transmembrane helix</keyword>
<organism evidence="9 10">
    <name type="scientific">Orchesella dallaii</name>
    <dbReference type="NCBI Taxonomy" id="48710"/>
    <lineage>
        <taxon>Eukaryota</taxon>
        <taxon>Metazoa</taxon>
        <taxon>Ecdysozoa</taxon>
        <taxon>Arthropoda</taxon>
        <taxon>Hexapoda</taxon>
        <taxon>Collembola</taxon>
        <taxon>Entomobryomorpha</taxon>
        <taxon>Entomobryoidea</taxon>
        <taxon>Orchesellidae</taxon>
        <taxon>Orchesellinae</taxon>
        <taxon>Orchesella</taxon>
    </lineage>
</organism>
<dbReference type="PANTHER" id="PTHR42643:SF24">
    <property type="entry name" value="IONOTROPIC RECEPTOR 60A"/>
    <property type="match status" value="1"/>
</dbReference>
<dbReference type="Proteomes" id="UP001642540">
    <property type="component" value="Unassembled WGS sequence"/>
</dbReference>